<accession>A0A371ASJ4</accession>
<dbReference type="PROSITE" id="PS00507">
    <property type="entry name" value="NI_HGENASE_L_1"/>
    <property type="match status" value="1"/>
</dbReference>
<organism evidence="10 11">
    <name type="scientific">Anaerosacchariphilus polymeriproducens</name>
    <dbReference type="NCBI Taxonomy" id="1812858"/>
    <lineage>
        <taxon>Bacteria</taxon>
        <taxon>Bacillati</taxon>
        <taxon>Bacillota</taxon>
        <taxon>Clostridia</taxon>
        <taxon>Lachnospirales</taxon>
        <taxon>Lachnospiraceae</taxon>
        <taxon>Anaerosacchariphilus</taxon>
    </lineage>
</organism>
<reference evidence="10 11" key="1">
    <citation type="submission" date="2018-07" db="EMBL/GenBank/DDBJ databases">
        <title>Anaerosacharophilus polymeroproducens gen. nov. sp. nov., an anaerobic bacterium isolated from salt field.</title>
        <authorList>
            <person name="Kim W."/>
            <person name="Yang S.-H."/>
            <person name="Oh J."/>
            <person name="Lee J.-H."/>
            <person name="Kwon K.K."/>
        </authorList>
    </citation>
    <scope>NUCLEOTIDE SEQUENCE [LARGE SCALE GENOMIC DNA]</scope>
    <source>
        <strain evidence="10 11">MCWD5</strain>
    </source>
</reference>
<dbReference type="PANTHER" id="PTHR42958">
    <property type="entry name" value="HYDROGENASE-2 LARGE CHAIN"/>
    <property type="match status" value="1"/>
</dbReference>
<dbReference type="InterPro" id="IPR018194">
    <property type="entry name" value="Ni-dep_hyd_lsu_Ni_BS"/>
</dbReference>
<evidence type="ECO:0000256" key="1">
    <source>
        <dbReference type="ARBA" id="ARBA00001967"/>
    </source>
</evidence>
<dbReference type="Pfam" id="PF00374">
    <property type="entry name" value="NiFeSe_Hases"/>
    <property type="match status" value="3"/>
</dbReference>
<dbReference type="RefSeq" id="WP_115482945.1">
    <property type="nucleotide sequence ID" value="NZ_QRCT01000049.1"/>
</dbReference>
<comment type="subunit">
    <text evidence="4">Heterodimer of a large and a small subunit.</text>
</comment>
<evidence type="ECO:0000256" key="7">
    <source>
        <dbReference type="ARBA" id="ARBA00023002"/>
    </source>
</evidence>
<evidence type="ECO:0000256" key="9">
    <source>
        <dbReference type="RuleBase" id="RU003896"/>
    </source>
</evidence>
<evidence type="ECO:0000256" key="6">
    <source>
        <dbReference type="ARBA" id="ARBA00022723"/>
    </source>
</evidence>
<keyword evidence="11" id="KW-1185">Reference proteome</keyword>
<keyword evidence="8" id="KW-0460">Magnesium</keyword>
<dbReference type="SUPFAM" id="SSF56762">
    <property type="entry name" value="HydB/Nqo4-like"/>
    <property type="match status" value="1"/>
</dbReference>
<evidence type="ECO:0000313" key="11">
    <source>
        <dbReference type="Proteomes" id="UP000255036"/>
    </source>
</evidence>
<comment type="subcellular location">
    <subcellularLocation>
        <location evidence="2">Cell envelope</location>
    </subcellularLocation>
</comment>
<dbReference type="PROSITE" id="PS00508">
    <property type="entry name" value="NI_HGENASE_L_2"/>
    <property type="match status" value="1"/>
</dbReference>
<evidence type="ECO:0000256" key="2">
    <source>
        <dbReference type="ARBA" id="ARBA00004196"/>
    </source>
</evidence>
<dbReference type="EMBL" id="QRCT01000049">
    <property type="protein sequence ID" value="RDU22535.1"/>
    <property type="molecule type" value="Genomic_DNA"/>
</dbReference>
<evidence type="ECO:0000256" key="3">
    <source>
        <dbReference type="ARBA" id="ARBA00009292"/>
    </source>
</evidence>
<keyword evidence="7 9" id="KW-0560">Oxidoreductase</keyword>
<dbReference type="PANTHER" id="PTHR42958:SF2">
    <property type="entry name" value="UPTAKE HYDROGENASE LARGE SUBUNIT"/>
    <property type="match status" value="1"/>
</dbReference>
<dbReference type="AlphaFoldDB" id="A0A371ASJ4"/>
<dbReference type="GO" id="GO:0008901">
    <property type="term" value="F:ferredoxin hydrogenase activity"/>
    <property type="evidence" value="ECO:0007669"/>
    <property type="project" value="InterPro"/>
</dbReference>
<sequence length="469" mass="53669">MGNKIIMNPVTRISGFLEIQVEVEENKIIDAKCGGMLFRGFEKMLKGRPPLDAVYFTQRICGICSTAHSIGSTSALEDVLDIIPNDNDKMIRDFIHGCEIIQNHLRHYYQYSLPDYVKGVELQLTQIEMHNDYRLPENLNKELANHYLDSFRYGRLAHEMLTVLGGKAPHNHGVFVGGVTVNLDASKWIKVKSTLAEIKDFVENVMIPDVYVISEYYSDYFENGVGYRNLMTYGLFDNYKEKQLFFVEPQVFIDGEVYVLDSDKITENIQKAWFEANQIVQKPTELTVEENANKEGAYSWIKAPRYDGYVMEVGPLARMILSGNYKRGISTMDRLIARVLETKKIIEIMEQFLERMKFEPANQRIYEFPYSVKGKGLADTSRGALGHWIYVQDQEIYNYEIITPSAWNLSPEDSKGLKGAAEKALIGTTIKDMAYPVEIGRIIRSFDPCISCATHVESDRFAPMDIRIV</sequence>
<evidence type="ECO:0000313" key="10">
    <source>
        <dbReference type="EMBL" id="RDU22535.1"/>
    </source>
</evidence>
<dbReference type="InterPro" id="IPR050867">
    <property type="entry name" value="NiFe/NiFeSe_hydrgnase_LSU"/>
</dbReference>
<protein>
    <submittedName>
        <fullName evidence="10">Ni/Fe hydrogenase</fullName>
    </submittedName>
</protein>
<keyword evidence="5 8" id="KW-0533">Nickel</keyword>
<evidence type="ECO:0000256" key="5">
    <source>
        <dbReference type="ARBA" id="ARBA00022596"/>
    </source>
</evidence>
<comment type="cofactor">
    <cofactor evidence="1 8">
        <name>Ni(2+)</name>
        <dbReference type="ChEBI" id="CHEBI:49786"/>
    </cofactor>
</comment>
<dbReference type="OrthoDB" id="9761717at2"/>
<comment type="caution">
    <text evidence="10">The sequence shown here is derived from an EMBL/GenBank/DDBJ whole genome shotgun (WGS) entry which is preliminary data.</text>
</comment>
<feature type="binding site" evidence="8">
    <location>
        <position position="452"/>
    </location>
    <ligand>
        <name>Fe cation</name>
        <dbReference type="ChEBI" id="CHEBI:24875"/>
    </ligand>
</feature>
<gene>
    <name evidence="10" type="ORF">DWV06_14735</name>
</gene>
<feature type="binding site" evidence="8">
    <location>
        <position position="401"/>
    </location>
    <ligand>
        <name>Mg(2+)</name>
        <dbReference type="ChEBI" id="CHEBI:18420"/>
    </ligand>
</feature>
<dbReference type="GO" id="GO:0030313">
    <property type="term" value="C:cell envelope"/>
    <property type="evidence" value="ECO:0007669"/>
    <property type="project" value="UniProtKB-SubCell"/>
</dbReference>
<feature type="binding site" evidence="8">
    <location>
        <position position="61"/>
    </location>
    <ligand>
        <name>Ni(2+)</name>
        <dbReference type="ChEBI" id="CHEBI:49786"/>
    </ligand>
</feature>
<dbReference type="InterPro" id="IPR029014">
    <property type="entry name" value="NiFe-Hase_large"/>
</dbReference>
<evidence type="ECO:0000256" key="4">
    <source>
        <dbReference type="ARBA" id="ARBA00011771"/>
    </source>
</evidence>
<feature type="binding site" evidence="8">
    <location>
        <position position="455"/>
    </location>
    <ligand>
        <name>Mg(2+)</name>
        <dbReference type="ChEBI" id="CHEBI:18420"/>
    </ligand>
</feature>
<dbReference type="InterPro" id="IPR001501">
    <property type="entry name" value="Ni-dep_hyd_lsu"/>
</dbReference>
<feature type="binding site" evidence="8">
    <location>
        <position position="42"/>
    </location>
    <ligand>
        <name>Mg(2+)</name>
        <dbReference type="ChEBI" id="CHEBI:18420"/>
    </ligand>
</feature>
<comment type="similarity">
    <text evidence="3 9">Belongs to the [NiFe]/[NiFeSe] hydrogenase large subunit family.</text>
</comment>
<comment type="cofactor">
    <cofactor evidence="8">
        <name>Fe cation</name>
        <dbReference type="ChEBI" id="CHEBI:24875"/>
    </cofactor>
</comment>
<evidence type="ECO:0000256" key="8">
    <source>
        <dbReference type="PIRSR" id="PIRSR601501-1"/>
    </source>
</evidence>
<keyword evidence="8" id="KW-0408">Iron</keyword>
<dbReference type="Proteomes" id="UP000255036">
    <property type="component" value="Unassembled WGS sequence"/>
</dbReference>
<name>A0A371ASJ4_9FIRM</name>
<keyword evidence="6 8" id="KW-0479">Metal-binding</keyword>
<dbReference type="Gene3D" id="1.10.645.10">
    <property type="entry name" value="Cytochrome-c3 Hydrogenase, chain B"/>
    <property type="match status" value="1"/>
</dbReference>
<feature type="binding site" evidence="8">
    <location>
        <position position="64"/>
    </location>
    <ligand>
        <name>Ni(2+)</name>
        <dbReference type="ChEBI" id="CHEBI:49786"/>
    </ligand>
</feature>
<proteinExistence type="inferred from homology"/>
<dbReference type="GO" id="GO:0016151">
    <property type="term" value="F:nickel cation binding"/>
    <property type="evidence" value="ECO:0007669"/>
    <property type="project" value="InterPro"/>
</dbReference>
<feature type="binding site" evidence="8">
    <location>
        <position position="64"/>
    </location>
    <ligand>
        <name>Fe cation</name>
        <dbReference type="ChEBI" id="CHEBI:24875"/>
    </ligand>
</feature>
<feature type="binding site" evidence="8">
    <location>
        <position position="449"/>
    </location>
    <ligand>
        <name>Ni(2+)</name>
        <dbReference type="ChEBI" id="CHEBI:49786"/>
    </ligand>
</feature>